<dbReference type="KEGG" id="fcy:FRACYDRAFT_256190"/>
<dbReference type="AlphaFoldDB" id="A0A1E7EKS3"/>
<feature type="transmembrane region" description="Helical" evidence="1">
    <location>
        <begin position="181"/>
        <end position="203"/>
    </location>
</feature>
<dbReference type="EMBL" id="KV784425">
    <property type="protein sequence ID" value="OEU06153.1"/>
    <property type="molecule type" value="Genomic_DNA"/>
</dbReference>
<feature type="transmembrane region" description="Helical" evidence="1">
    <location>
        <begin position="215"/>
        <end position="234"/>
    </location>
</feature>
<dbReference type="InParanoid" id="A0A1E7EKS3"/>
<keyword evidence="1" id="KW-0812">Transmembrane</keyword>
<protein>
    <submittedName>
        <fullName evidence="2">Uncharacterized protein</fullName>
    </submittedName>
</protein>
<feature type="transmembrane region" description="Helical" evidence="1">
    <location>
        <begin position="113"/>
        <end position="133"/>
    </location>
</feature>
<accession>A0A1E7EKS3</accession>
<proteinExistence type="predicted"/>
<evidence type="ECO:0000313" key="3">
    <source>
        <dbReference type="Proteomes" id="UP000095751"/>
    </source>
</evidence>
<sequence length="394" mass="44594">MGHEDDSIASAKDGDVEDTPYDVIVWAMVTIWMYLIPNLFAKYGEYILAIKRSTAWGTSSNRLQEATVNVKHSFIFHLVLGLLFYLGYGITVALLTKTMDRRAGLISVGFSRLFAGIMLCVLSINIPQFFGLYHSRNIKKNKVSCRKSVKEIRFAFGWSLWKLMSSVILYNGYFACRTGPWAVVYGLLIGFVLGSLLVYLTYVVRHNCSKAHKRIIAYILIGVLLFLSWIFIGYGTYWVSHVWWGNEDLGPNEIYIVGPVVAVWAVITLIIHGSFIQWTKKKESKGPFYCDFTSKVFDRSSMIPSSMMPTPTTPFAHRRENNQTANKREYTCLHRTHNDKILESLANGTKTVSPSQPLLASILKTTAQRDSYGVSGTVGHNMTSEEINMTNHYN</sequence>
<name>A0A1E7EKS3_9STRA</name>
<feature type="transmembrane region" description="Helical" evidence="1">
    <location>
        <begin position="254"/>
        <end position="275"/>
    </location>
</feature>
<keyword evidence="1" id="KW-1133">Transmembrane helix</keyword>
<reference evidence="2 3" key="1">
    <citation type="submission" date="2016-09" db="EMBL/GenBank/DDBJ databases">
        <title>Extensive genetic diversity and differential bi-allelic expression allows diatom success in the polar Southern Ocean.</title>
        <authorList>
            <consortium name="DOE Joint Genome Institute"/>
            <person name="Mock T."/>
            <person name="Otillar R.P."/>
            <person name="Strauss J."/>
            <person name="Dupont C."/>
            <person name="Frickenhaus S."/>
            <person name="Maumus F."/>
            <person name="Mcmullan M."/>
            <person name="Sanges R."/>
            <person name="Schmutz J."/>
            <person name="Toseland A."/>
            <person name="Valas R."/>
            <person name="Veluchamy A."/>
            <person name="Ward B.J."/>
            <person name="Allen A."/>
            <person name="Barry K."/>
            <person name="Falciatore A."/>
            <person name="Ferrante M."/>
            <person name="Fortunato A.E."/>
            <person name="Gloeckner G."/>
            <person name="Gruber A."/>
            <person name="Hipkin R."/>
            <person name="Janech M."/>
            <person name="Kroth P."/>
            <person name="Leese F."/>
            <person name="Lindquist E."/>
            <person name="Lyon B.R."/>
            <person name="Martin J."/>
            <person name="Mayer C."/>
            <person name="Parker M."/>
            <person name="Quesneville H."/>
            <person name="Raymond J."/>
            <person name="Uhlig C."/>
            <person name="Valentin K.U."/>
            <person name="Worden A.Z."/>
            <person name="Armbrust E.V."/>
            <person name="Bowler C."/>
            <person name="Green B."/>
            <person name="Moulton V."/>
            <person name="Van Oosterhout C."/>
            <person name="Grigoriev I."/>
        </authorList>
    </citation>
    <scope>NUCLEOTIDE SEQUENCE [LARGE SCALE GENOMIC DNA]</scope>
    <source>
        <strain evidence="2 3">CCMP1102</strain>
    </source>
</reference>
<feature type="transmembrane region" description="Helical" evidence="1">
    <location>
        <begin position="154"/>
        <end position="175"/>
    </location>
</feature>
<keyword evidence="3" id="KW-1185">Reference proteome</keyword>
<keyword evidence="1" id="KW-0472">Membrane</keyword>
<evidence type="ECO:0000256" key="1">
    <source>
        <dbReference type="SAM" id="Phobius"/>
    </source>
</evidence>
<gene>
    <name evidence="2" type="ORF">FRACYDRAFT_256190</name>
</gene>
<evidence type="ECO:0000313" key="2">
    <source>
        <dbReference type="EMBL" id="OEU06153.1"/>
    </source>
</evidence>
<feature type="transmembrane region" description="Helical" evidence="1">
    <location>
        <begin position="23"/>
        <end position="41"/>
    </location>
</feature>
<feature type="transmembrane region" description="Helical" evidence="1">
    <location>
        <begin position="74"/>
        <end position="93"/>
    </location>
</feature>
<dbReference type="Proteomes" id="UP000095751">
    <property type="component" value="Unassembled WGS sequence"/>
</dbReference>
<organism evidence="2 3">
    <name type="scientific">Fragilariopsis cylindrus CCMP1102</name>
    <dbReference type="NCBI Taxonomy" id="635003"/>
    <lineage>
        <taxon>Eukaryota</taxon>
        <taxon>Sar</taxon>
        <taxon>Stramenopiles</taxon>
        <taxon>Ochrophyta</taxon>
        <taxon>Bacillariophyta</taxon>
        <taxon>Bacillariophyceae</taxon>
        <taxon>Bacillariophycidae</taxon>
        <taxon>Bacillariales</taxon>
        <taxon>Bacillariaceae</taxon>
        <taxon>Fragilariopsis</taxon>
    </lineage>
</organism>